<accession>A0A0E9XGB6</accession>
<reference evidence="1" key="1">
    <citation type="submission" date="2014-11" db="EMBL/GenBank/DDBJ databases">
        <authorList>
            <person name="Amaro Gonzalez C."/>
        </authorList>
    </citation>
    <scope>NUCLEOTIDE SEQUENCE</scope>
</reference>
<organism evidence="1">
    <name type="scientific">Anguilla anguilla</name>
    <name type="common">European freshwater eel</name>
    <name type="synonym">Muraena anguilla</name>
    <dbReference type="NCBI Taxonomy" id="7936"/>
    <lineage>
        <taxon>Eukaryota</taxon>
        <taxon>Metazoa</taxon>
        <taxon>Chordata</taxon>
        <taxon>Craniata</taxon>
        <taxon>Vertebrata</taxon>
        <taxon>Euteleostomi</taxon>
        <taxon>Actinopterygii</taxon>
        <taxon>Neopterygii</taxon>
        <taxon>Teleostei</taxon>
        <taxon>Anguilliformes</taxon>
        <taxon>Anguillidae</taxon>
        <taxon>Anguilla</taxon>
    </lineage>
</organism>
<sequence>MCLVFGCSSTRSVWVNNNNCNNISTSLWVQVFPLYAIFSVDR</sequence>
<dbReference type="EMBL" id="GBXM01006858">
    <property type="protein sequence ID" value="JAI01720.1"/>
    <property type="molecule type" value="Transcribed_RNA"/>
</dbReference>
<evidence type="ECO:0000313" key="1">
    <source>
        <dbReference type="EMBL" id="JAI01720.1"/>
    </source>
</evidence>
<name>A0A0E9XGB6_ANGAN</name>
<proteinExistence type="predicted"/>
<reference evidence="1" key="2">
    <citation type="journal article" date="2015" name="Fish Shellfish Immunol.">
        <title>Early steps in the European eel (Anguilla anguilla)-Vibrio vulnificus interaction in the gills: Role of the RtxA13 toxin.</title>
        <authorList>
            <person name="Callol A."/>
            <person name="Pajuelo D."/>
            <person name="Ebbesson L."/>
            <person name="Teles M."/>
            <person name="MacKenzie S."/>
            <person name="Amaro C."/>
        </authorList>
    </citation>
    <scope>NUCLEOTIDE SEQUENCE</scope>
</reference>
<protein>
    <submittedName>
        <fullName evidence="1">Uncharacterized protein</fullName>
    </submittedName>
</protein>
<dbReference type="AlphaFoldDB" id="A0A0E9XGB6"/>